<keyword evidence="3" id="KW-1185">Reference proteome</keyword>
<feature type="transmembrane region" description="Helical" evidence="1">
    <location>
        <begin position="63"/>
        <end position="82"/>
    </location>
</feature>
<evidence type="ECO:0000313" key="3">
    <source>
        <dbReference type="Proteomes" id="UP000295620"/>
    </source>
</evidence>
<organism evidence="2 3">
    <name type="scientific">Pedobacter metabolipauper</name>
    <dbReference type="NCBI Taxonomy" id="425513"/>
    <lineage>
        <taxon>Bacteria</taxon>
        <taxon>Pseudomonadati</taxon>
        <taxon>Bacteroidota</taxon>
        <taxon>Sphingobacteriia</taxon>
        <taxon>Sphingobacteriales</taxon>
        <taxon>Sphingobacteriaceae</taxon>
        <taxon>Pedobacter</taxon>
    </lineage>
</organism>
<comment type="caution">
    <text evidence="2">The sequence shown here is derived from an EMBL/GenBank/DDBJ whole genome shotgun (WGS) entry which is preliminary data.</text>
</comment>
<reference evidence="2 3" key="1">
    <citation type="submission" date="2019-03" db="EMBL/GenBank/DDBJ databases">
        <title>Genomic Encyclopedia of Archaeal and Bacterial Type Strains, Phase II (KMG-II): from individual species to whole genera.</title>
        <authorList>
            <person name="Goeker M."/>
        </authorList>
    </citation>
    <scope>NUCLEOTIDE SEQUENCE [LARGE SCALE GENOMIC DNA]</scope>
    <source>
        <strain evidence="2 3">DSM 19035</strain>
    </source>
</reference>
<name>A0A4R6SSP7_9SPHI</name>
<keyword evidence="1" id="KW-0812">Transmembrane</keyword>
<evidence type="ECO:0008006" key="4">
    <source>
        <dbReference type="Google" id="ProtNLM"/>
    </source>
</evidence>
<evidence type="ECO:0000313" key="2">
    <source>
        <dbReference type="EMBL" id="TDQ08415.1"/>
    </source>
</evidence>
<feature type="transmembrane region" description="Helical" evidence="1">
    <location>
        <begin position="151"/>
        <end position="171"/>
    </location>
</feature>
<dbReference type="EMBL" id="SNYC01000005">
    <property type="protein sequence ID" value="TDQ08415.1"/>
    <property type="molecule type" value="Genomic_DNA"/>
</dbReference>
<protein>
    <recommendedName>
        <fullName evidence="4">YhhN-like protein</fullName>
    </recommendedName>
</protein>
<feature type="transmembrane region" description="Helical" evidence="1">
    <location>
        <begin position="183"/>
        <end position="205"/>
    </location>
</feature>
<keyword evidence="1" id="KW-1133">Transmembrane helix</keyword>
<accession>A0A4R6SSP7</accession>
<feature type="transmembrane region" description="Helical" evidence="1">
    <location>
        <begin position="123"/>
        <end position="144"/>
    </location>
</feature>
<feature type="transmembrane region" description="Helical" evidence="1">
    <location>
        <begin position="91"/>
        <end position="111"/>
    </location>
</feature>
<sequence>MLFYYGSLVLSNCLLVISFLFGILKRPVLQKKEKWYVYYLGYILCIEIIVKLLIFIYSAKSTYLVYPFYVSGEFFLLSAMFITELKISRKWYIVNGLITAVIFIRTVLLVINNPGVTDNASKIFSHLLIVCLAGYSLIKALGSFEKKNKFLIIYACLFLYYSVSLLFFLLLDQLKMLSDFNASTIWGMNNVLSSILYGASLYTFISSKRSQ</sequence>
<evidence type="ECO:0000256" key="1">
    <source>
        <dbReference type="SAM" id="Phobius"/>
    </source>
</evidence>
<proteinExistence type="predicted"/>
<keyword evidence="1" id="KW-0472">Membrane</keyword>
<feature type="transmembrane region" description="Helical" evidence="1">
    <location>
        <begin position="6"/>
        <end position="24"/>
    </location>
</feature>
<gene>
    <name evidence="2" type="ORF">ATK78_2928</name>
</gene>
<dbReference type="AlphaFoldDB" id="A0A4R6SSP7"/>
<dbReference type="Proteomes" id="UP000295620">
    <property type="component" value="Unassembled WGS sequence"/>
</dbReference>
<feature type="transmembrane region" description="Helical" evidence="1">
    <location>
        <begin position="36"/>
        <end position="57"/>
    </location>
</feature>